<evidence type="ECO:0000256" key="8">
    <source>
        <dbReference type="ARBA" id="ARBA00022490"/>
    </source>
</evidence>
<name>A0A168RK19_9BACT</name>
<evidence type="ECO:0000256" key="1">
    <source>
        <dbReference type="ARBA" id="ARBA00000868"/>
    </source>
</evidence>
<sequence length="170" mass="18895">MNLLNYLADVKDFPKKGIIFKDISPLLNDGAAYNYAINEMIKKISDVDVIVSPEARGFIFGCPVATKMSKSFVMVRKPNKLPGECFEQHYDLEYGQNVLQIQKNLIKPGQKVAIVDDILATGGTTEAIIKLVEQSGAKATDIVVLLELSFLNGKEYLKKYDVNIHSLLKS</sequence>
<reference evidence="14 15" key="1">
    <citation type="submission" date="2016-03" db="EMBL/GenBank/DDBJ databases">
        <title>Genome sequence of Mycoplasma gallinarum strain Mgn_IPT.</title>
        <authorList>
            <person name="Yacoub E."/>
            <person name="Sirand-Pugnet P."/>
            <person name="Barre A."/>
            <person name="Maurier F."/>
            <person name="Blanchard A."/>
            <person name="Ben Abdelmoumen B.M."/>
        </authorList>
    </citation>
    <scope>NUCLEOTIDE SEQUENCE [LARGE SCALE GENOMIC DNA]</scope>
    <source>
        <strain evidence="14 15">Mgn_IPT</strain>
    </source>
</reference>
<dbReference type="PANTHER" id="PTHR32315">
    <property type="entry name" value="ADENINE PHOSPHORIBOSYLTRANSFERASE"/>
    <property type="match status" value="1"/>
</dbReference>
<dbReference type="PATRIC" id="fig|29557.3.peg.82"/>
<dbReference type="GO" id="GO:0006168">
    <property type="term" value="P:adenine salvage"/>
    <property type="evidence" value="ECO:0007669"/>
    <property type="project" value="InterPro"/>
</dbReference>
<comment type="subcellular location">
    <subcellularLocation>
        <location evidence="3 12">Cytoplasm</location>
    </subcellularLocation>
</comment>
<gene>
    <name evidence="12 14" type="primary">apt</name>
    <name evidence="14" type="ORF">MGALLINA_00910</name>
</gene>
<keyword evidence="11 12" id="KW-0660">Purine salvage</keyword>
<evidence type="ECO:0000256" key="10">
    <source>
        <dbReference type="ARBA" id="ARBA00022679"/>
    </source>
</evidence>
<evidence type="ECO:0000256" key="2">
    <source>
        <dbReference type="ARBA" id="ARBA00003968"/>
    </source>
</evidence>
<comment type="subunit">
    <text evidence="6 12">Homodimer.</text>
</comment>
<dbReference type="InterPro" id="IPR005764">
    <property type="entry name" value="Ade_phspho_trans"/>
</dbReference>
<evidence type="ECO:0000256" key="4">
    <source>
        <dbReference type="ARBA" id="ARBA00004659"/>
    </source>
</evidence>
<dbReference type="GO" id="GO:0005737">
    <property type="term" value="C:cytoplasm"/>
    <property type="evidence" value="ECO:0007669"/>
    <property type="project" value="UniProtKB-SubCell"/>
</dbReference>
<comment type="caution">
    <text evidence="14">The sequence shown here is derived from an EMBL/GenBank/DDBJ whole genome shotgun (WGS) entry which is preliminary data.</text>
</comment>
<dbReference type="GO" id="GO:0006166">
    <property type="term" value="P:purine ribonucleoside salvage"/>
    <property type="evidence" value="ECO:0007669"/>
    <property type="project" value="UniProtKB-UniRule"/>
</dbReference>
<comment type="function">
    <text evidence="2 12">Catalyzes a salvage reaction resulting in the formation of AMP, that is energically less costly than de novo synthesis.</text>
</comment>
<dbReference type="RefSeq" id="WP_063625879.1">
    <property type="nucleotide sequence ID" value="NZ_LVLH01000020.1"/>
</dbReference>
<keyword evidence="15" id="KW-1185">Reference proteome</keyword>
<proteinExistence type="inferred from homology"/>
<dbReference type="EC" id="2.4.2.7" evidence="7 12"/>
<dbReference type="OrthoDB" id="9803963at2"/>
<dbReference type="GO" id="GO:0003999">
    <property type="term" value="F:adenine phosphoribosyltransferase activity"/>
    <property type="evidence" value="ECO:0007669"/>
    <property type="project" value="UniProtKB-UniRule"/>
</dbReference>
<evidence type="ECO:0000313" key="14">
    <source>
        <dbReference type="EMBL" id="OAB49056.1"/>
    </source>
</evidence>
<comment type="catalytic activity">
    <reaction evidence="1 12">
        <text>AMP + diphosphate = 5-phospho-alpha-D-ribose 1-diphosphate + adenine</text>
        <dbReference type="Rhea" id="RHEA:16609"/>
        <dbReference type="ChEBI" id="CHEBI:16708"/>
        <dbReference type="ChEBI" id="CHEBI:33019"/>
        <dbReference type="ChEBI" id="CHEBI:58017"/>
        <dbReference type="ChEBI" id="CHEBI:456215"/>
        <dbReference type="EC" id="2.4.2.7"/>
    </reaction>
</comment>
<evidence type="ECO:0000313" key="15">
    <source>
        <dbReference type="Proteomes" id="UP000076983"/>
    </source>
</evidence>
<dbReference type="PANTHER" id="PTHR32315:SF3">
    <property type="entry name" value="ADENINE PHOSPHORIBOSYLTRANSFERASE"/>
    <property type="match status" value="1"/>
</dbReference>
<keyword evidence="9 12" id="KW-0328">Glycosyltransferase</keyword>
<dbReference type="InterPro" id="IPR029057">
    <property type="entry name" value="PRTase-like"/>
</dbReference>
<organism evidence="14 15">
    <name type="scientific">Mycoplasmopsis gallinarum</name>
    <dbReference type="NCBI Taxonomy" id="29557"/>
    <lineage>
        <taxon>Bacteria</taxon>
        <taxon>Bacillati</taxon>
        <taxon>Mycoplasmatota</taxon>
        <taxon>Mycoplasmoidales</taxon>
        <taxon>Metamycoplasmataceae</taxon>
        <taxon>Mycoplasmopsis</taxon>
    </lineage>
</organism>
<accession>A0A168RK19</accession>
<evidence type="ECO:0000256" key="12">
    <source>
        <dbReference type="HAMAP-Rule" id="MF_00004"/>
    </source>
</evidence>
<dbReference type="InterPro" id="IPR050054">
    <property type="entry name" value="UPRTase/APRTase"/>
</dbReference>
<evidence type="ECO:0000259" key="13">
    <source>
        <dbReference type="Pfam" id="PF00156"/>
    </source>
</evidence>
<evidence type="ECO:0000256" key="9">
    <source>
        <dbReference type="ARBA" id="ARBA00022676"/>
    </source>
</evidence>
<evidence type="ECO:0000256" key="11">
    <source>
        <dbReference type="ARBA" id="ARBA00022726"/>
    </source>
</evidence>
<feature type="domain" description="Phosphoribosyltransferase" evidence="13">
    <location>
        <begin position="34"/>
        <end position="151"/>
    </location>
</feature>
<dbReference type="EMBL" id="LVLH01000020">
    <property type="protein sequence ID" value="OAB49056.1"/>
    <property type="molecule type" value="Genomic_DNA"/>
</dbReference>
<dbReference type="NCBIfam" id="TIGR01090">
    <property type="entry name" value="apt"/>
    <property type="match status" value="1"/>
</dbReference>
<dbReference type="SUPFAM" id="SSF53271">
    <property type="entry name" value="PRTase-like"/>
    <property type="match status" value="1"/>
</dbReference>
<dbReference type="STRING" id="29557.MGALLINA_00910"/>
<dbReference type="NCBIfam" id="NF002636">
    <property type="entry name" value="PRK02304.1-5"/>
    <property type="match status" value="1"/>
</dbReference>
<dbReference type="AlphaFoldDB" id="A0A168RK19"/>
<dbReference type="GO" id="GO:0044209">
    <property type="term" value="P:AMP salvage"/>
    <property type="evidence" value="ECO:0007669"/>
    <property type="project" value="UniProtKB-UniRule"/>
</dbReference>
<dbReference type="HAMAP" id="MF_00004">
    <property type="entry name" value="Aden_phosphoribosyltr"/>
    <property type="match status" value="1"/>
</dbReference>
<dbReference type="FunFam" id="3.40.50.2020:FF:000004">
    <property type="entry name" value="Adenine phosphoribosyltransferase"/>
    <property type="match status" value="1"/>
</dbReference>
<keyword evidence="8 12" id="KW-0963">Cytoplasm</keyword>
<evidence type="ECO:0000256" key="7">
    <source>
        <dbReference type="ARBA" id="ARBA00011893"/>
    </source>
</evidence>
<comment type="pathway">
    <text evidence="4 12">Purine metabolism; AMP biosynthesis via salvage pathway; AMP from adenine: step 1/1.</text>
</comment>
<dbReference type="UniPathway" id="UPA00588">
    <property type="reaction ID" value="UER00646"/>
</dbReference>
<dbReference type="Proteomes" id="UP000076983">
    <property type="component" value="Unassembled WGS sequence"/>
</dbReference>
<evidence type="ECO:0000256" key="3">
    <source>
        <dbReference type="ARBA" id="ARBA00004496"/>
    </source>
</evidence>
<dbReference type="CDD" id="cd06223">
    <property type="entry name" value="PRTases_typeI"/>
    <property type="match status" value="1"/>
</dbReference>
<evidence type="ECO:0000256" key="6">
    <source>
        <dbReference type="ARBA" id="ARBA00011738"/>
    </source>
</evidence>
<comment type="similarity">
    <text evidence="5 12">Belongs to the purine/pyrimidine phosphoribosyltransferase family.</text>
</comment>
<dbReference type="Gene3D" id="3.40.50.2020">
    <property type="match status" value="1"/>
</dbReference>
<keyword evidence="10 12" id="KW-0808">Transferase</keyword>
<evidence type="ECO:0000256" key="5">
    <source>
        <dbReference type="ARBA" id="ARBA00008391"/>
    </source>
</evidence>
<dbReference type="GO" id="GO:0016208">
    <property type="term" value="F:AMP binding"/>
    <property type="evidence" value="ECO:0007669"/>
    <property type="project" value="TreeGrafter"/>
</dbReference>
<dbReference type="InterPro" id="IPR000836">
    <property type="entry name" value="PRTase_dom"/>
</dbReference>
<dbReference type="GO" id="GO:0002055">
    <property type="term" value="F:adenine binding"/>
    <property type="evidence" value="ECO:0007669"/>
    <property type="project" value="TreeGrafter"/>
</dbReference>
<dbReference type="Pfam" id="PF00156">
    <property type="entry name" value="Pribosyltran"/>
    <property type="match status" value="1"/>
</dbReference>
<protein>
    <recommendedName>
        <fullName evidence="7 12">Adenine phosphoribosyltransferase</fullName>
        <shortName evidence="12">APRT</shortName>
        <ecNumber evidence="7 12">2.4.2.7</ecNumber>
    </recommendedName>
</protein>